<dbReference type="PROSITE" id="PS00092">
    <property type="entry name" value="N6_MTASE"/>
    <property type="match status" value="1"/>
</dbReference>
<evidence type="ECO:0000313" key="9">
    <source>
        <dbReference type="Proteomes" id="UP000241829"/>
    </source>
</evidence>
<sequence length="282" mass="29451">MNIEATIAQALARAQAGGLARIDAQMLLLHLLQRPLHERAWLLTHDGDALPGDALARYQALCARRAAGEPVAYLTGSKEFYGLALEVDARVLDPRPDTETLVDWALALAAPTARMADLGTGSGAIALALQSRRPLAQVLAVDASAAALAVAQANARRLGLPVQFAQGSWLQGIAGPFDVIVSNPPYIPAGDPHLAALGHEPLSALASGADGLDDIRAIVAQAPSRLARGGWLLLEHGWDQADAVQALLRAAGFDQVQSRHDLAGIARCSGGTMPAKHPGPMK</sequence>
<feature type="binding site" evidence="5">
    <location>
        <position position="169"/>
    </location>
    <ligand>
        <name>S-adenosyl-L-methionine</name>
        <dbReference type="ChEBI" id="CHEBI:59789"/>
    </ligand>
</feature>
<feature type="domain" description="Methyltransferase small" evidence="6">
    <location>
        <begin position="111"/>
        <end position="187"/>
    </location>
</feature>
<keyword evidence="2 5" id="KW-0808">Transferase</keyword>
<accession>A0A2P1NNM9</accession>
<organism evidence="8 9">
    <name type="scientific">Pulveribacter suum</name>
    <dbReference type="NCBI Taxonomy" id="2116657"/>
    <lineage>
        <taxon>Bacteria</taxon>
        <taxon>Pseudomonadati</taxon>
        <taxon>Pseudomonadota</taxon>
        <taxon>Betaproteobacteria</taxon>
        <taxon>Burkholderiales</taxon>
        <taxon>Comamonadaceae</taxon>
        <taxon>Pulveribacter</taxon>
    </lineage>
</organism>
<dbReference type="GO" id="GO:0032259">
    <property type="term" value="P:methylation"/>
    <property type="evidence" value="ECO:0007669"/>
    <property type="project" value="UniProtKB-KW"/>
</dbReference>
<dbReference type="PANTHER" id="PTHR18895">
    <property type="entry name" value="HEMK METHYLTRANSFERASE"/>
    <property type="match status" value="1"/>
</dbReference>
<dbReference type="EC" id="2.1.1.297" evidence="5"/>
<feature type="domain" description="Release factor glutamine methyltransferase N-terminal" evidence="7">
    <location>
        <begin position="9"/>
        <end position="76"/>
    </location>
</feature>
<evidence type="ECO:0000259" key="7">
    <source>
        <dbReference type="Pfam" id="PF17827"/>
    </source>
</evidence>
<reference evidence="9" key="1">
    <citation type="submission" date="2018-03" db="EMBL/GenBank/DDBJ databases">
        <title>Genome sequencing of Melaminivora sp. strain SC2-7.</title>
        <authorList>
            <person name="Kim S.-J."/>
            <person name="Heo J."/>
            <person name="Ahn J.-H."/>
            <person name="Kwon S.-W."/>
        </authorList>
    </citation>
    <scope>NUCLEOTIDE SEQUENCE [LARGE SCALE GENOMIC DNA]</scope>
    <source>
        <strain evidence="9">SC2-7</strain>
    </source>
</reference>
<evidence type="ECO:0000256" key="3">
    <source>
        <dbReference type="ARBA" id="ARBA00022691"/>
    </source>
</evidence>
<dbReference type="InterPro" id="IPR029063">
    <property type="entry name" value="SAM-dependent_MTases_sf"/>
</dbReference>
<dbReference type="Pfam" id="PF05175">
    <property type="entry name" value="MTS"/>
    <property type="match status" value="1"/>
</dbReference>
<dbReference type="InterPro" id="IPR002052">
    <property type="entry name" value="DNA_methylase_N6_adenine_CS"/>
</dbReference>
<dbReference type="PANTHER" id="PTHR18895:SF74">
    <property type="entry name" value="MTRF1L RELEASE FACTOR GLUTAMINE METHYLTRANSFERASE"/>
    <property type="match status" value="1"/>
</dbReference>
<dbReference type="AlphaFoldDB" id="A0A2P1NNM9"/>
<feature type="binding site" evidence="5">
    <location>
        <position position="183"/>
    </location>
    <ligand>
        <name>S-adenosyl-L-methionine</name>
        <dbReference type="ChEBI" id="CHEBI:59789"/>
    </ligand>
</feature>
<gene>
    <name evidence="5 8" type="primary">prmC</name>
    <name evidence="8" type="ORF">C7H73_13775</name>
</gene>
<name>A0A2P1NNM9_9BURK</name>
<dbReference type="NCBIfam" id="TIGR00536">
    <property type="entry name" value="hemK_fam"/>
    <property type="match status" value="1"/>
</dbReference>
<dbReference type="InterPro" id="IPR004556">
    <property type="entry name" value="HemK-like"/>
</dbReference>
<keyword evidence="3 5" id="KW-0949">S-adenosyl-L-methionine</keyword>
<comment type="function">
    <text evidence="5">Methylates the class 1 translation termination release factors RF1/PrfA and RF2/PrfB on the glutamine residue of the universally conserved GGQ motif.</text>
</comment>
<evidence type="ECO:0000313" key="8">
    <source>
        <dbReference type="EMBL" id="AVP58627.1"/>
    </source>
</evidence>
<feature type="binding site" evidence="5">
    <location>
        <begin position="119"/>
        <end position="123"/>
    </location>
    <ligand>
        <name>S-adenosyl-L-methionine</name>
        <dbReference type="ChEBI" id="CHEBI:59789"/>
    </ligand>
</feature>
<feature type="binding site" evidence="5">
    <location>
        <begin position="183"/>
        <end position="186"/>
    </location>
    <ligand>
        <name>substrate</name>
    </ligand>
</feature>
<comment type="catalytic activity">
    <reaction evidence="4 5">
        <text>L-glutaminyl-[peptide chain release factor] + S-adenosyl-L-methionine = N(5)-methyl-L-glutaminyl-[peptide chain release factor] + S-adenosyl-L-homocysteine + H(+)</text>
        <dbReference type="Rhea" id="RHEA:42896"/>
        <dbReference type="Rhea" id="RHEA-COMP:10271"/>
        <dbReference type="Rhea" id="RHEA-COMP:10272"/>
        <dbReference type="ChEBI" id="CHEBI:15378"/>
        <dbReference type="ChEBI" id="CHEBI:30011"/>
        <dbReference type="ChEBI" id="CHEBI:57856"/>
        <dbReference type="ChEBI" id="CHEBI:59789"/>
        <dbReference type="ChEBI" id="CHEBI:61891"/>
        <dbReference type="EC" id="2.1.1.297"/>
    </reaction>
</comment>
<dbReference type="KEGG" id="melm:C7H73_13775"/>
<dbReference type="FunFam" id="3.40.50.150:FF:000053">
    <property type="entry name" value="Release factor glutamine methyltransferase"/>
    <property type="match status" value="1"/>
</dbReference>
<dbReference type="Gene3D" id="1.10.8.10">
    <property type="entry name" value="DNA helicase RuvA subunit, C-terminal domain"/>
    <property type="match status" value="1"/>
</dbReference>
<dbReference type="OrthoDB" id="9800643at2"/>
<evidence type="ECO:0000256" key="5">
    <source>
        <dbReference type="HAMAP-Rule" id="MF_02126"/>
    </source>
</evidence>
<proteinExistence type="inferred from homology"/>
<dbReference type="InterPro" id="IPR019874">
    <property type="entry name" value="RF_methyltr_PrmC"/>
</dbReference>
<dbReference type="InterPro" id="IPR050320">
    <property type="entry name" value="N5-glutamine_MTase"/>
</dbReference>
<dbReference type="HAMAP" id="MF_02126">
    <property type="entry name" value="RF_methyltr_PrmC"/>
    <property type="match status" value="1"/>
</dbReference>
<protein>
    <recommendedName>
        <fullName evidence="5">Release factor glutamine methyltransferase</fullName>
        <shortName evidence="5">RF MTase</shortName>
        <ecNumber evidence="5">2.1.1.297</ecNumber>
    </recommendedName>
    <alternativeName>
        <fullName evidence="5">N5-glutamine methyltransferase PrmC</fullName>
    </alternativeName>
    <alternativeName>
        <fullName evidence="5">Protein-(glutamine-N5) MTase PrmC</fullName>
    </alternativeName>
    <alternativeName>
        <fullName evidence="5">Protein-glutamine N-methyltransferase PrmC</fullName>
    </alternativeName>
</protein>
<dbReference type="Pfam" id="PF17827">
    <property type="entry name" value="PrmC_N"/>
    <property type="match status" value="1"/>
</dbReference>
<dbReference type="Proteomes" id="UP000241829">
    <property type="component" value="Chromosome"/>
</dbReference>
<feature type="binding site" evidence="5">
    <location>
        <position position="142"/>
    </location>
    <ligand>
        <name>S-adenosyl-L-methionine</name>
        <dbReference type="ChEBI" id="CHEBI:59789"/>
    </ligand>
</feature>
<dbReference type="RefSeq" id="WP_106847175.1">
    <property type="nucleotide sequence ID" value="NZ_CP027792.1"/>
</dbReference>
<keyword evidence="1 5" id="KW-0489">Methyltransferase</keyword>
<evidence type="ECO:0000259" key="6">
    <source>
        <dbReference type="Pfam" id="PF05175"/>
    </source>
</evidence>
<evidence type="ECO:0000256" key="1">
    <source>
        <dbReference type="ARBA" id="ARBA00022603"/>
    </source>
</evidence>
<dbReference type="InterPro" id="IPR007848">
    <property type="entry name" value="Small_mtfrase_dom"/>
</dbReference>
<dbReference type="SUPFAM" id="SSF53335">
    <property type="entry name" value="S-adenosyl-L-methionine-dependent methyltransferases"/>
    <property type="match status" value="1"/>
</dbReference>
<dbReference type="GO" id="GO:0003676">
    <property type="term" value="F:nucleic acid binding"/>
    <property type="evidence" value="ECO:0007669"/>
    <property type="project" value="InterPro"/>
</dbReference>
<evidence type="ECO:0000256" key="4">
    <source>
        <dbReference type="ARBA" id="ARBA00048391"/>
    </source>
</evidence>
<comment type="similarity">
    <text evidence="5">Belongs to the protein N5-glutamine methyltransferase family. PrmC subfamily.</text>
</comment>
<evidence type="ECO:0000256" key="2">
    <source>
        <dbReference type="ARBA" id="ARBA00022679"/>
    </source>
</evidence>
<dbReference type="EMBL" id="CP027792">
    <property type="protein sequence ID" value="AVP58627.1"/>
    <property type="molecule type" value="Genomic_DNA"/>
</dbReference>
<dbReference type="InterPro" id="IPR040758">
    <property type="entry name" value="PrmC_N"/>
</dbReference>
<dbReference type="GO" id="GO:0102559">
    <property type="term" value="F:peptide chain release factor N(5)-glutamine methyltransferase activity"/>
    <property type="evidence" value="ECO:0007669"/>
    <property type="project" value="UniProtKB-EC"/>
</dbReference>
<dbReference type="Gene3D" id="3.40.50.150">
    <property type="entry name" value="Vaccinia Virus protein VP39"/>
    <property type="match status" value="1"/>
</dbReference>
<dbReference type="NCBIfam" id="TIGR03534">
    <property type="entry name" value="RF_mod_PrmC"/>
    <property type="match status" value="1"/>
</dbReference>
<keyword evidence="9" id="KW-1185">Reference proteome</keyword>